<dbReference type="OrthoDB" id="1890790at2759"/>
<feature type="chain" id="PRO_5012076951" description="Receptor ligand binding region domain-containing protein" evidence="1">
    <location>
        <begin position="22"/>
        <end position="439"/>
    </location>
</feature>
<dbReference type="InterPro" id="IPR052612">
    <property type="entry name" value="ANP_Clearance_Receptor"/>
</dbReference>
<organism evidence="2 3">
    <name type="scientific">Hypsibius exemplaris</name>
    <name type="common">Freshwater tardigrade</name>
    <dbReference type="NCBI Taxonomy" id="2072580"/>
    <lineage>
        <taxon>Eukaryota</taxon>
        <taxon>Metazoa</taxon>
        <taxon>Ecdysozoa</taxon>
        <taxon>Tardigrada</taxon>
        <taxon>Eutardigrada</taxon>
        <taxon>Parachela</taxon>
        <taxon>Hypsibioidea</taxon>
        <taxon>Hypsibiidae</taxon>
        <taxon>Hypsibius</taxon>
    </lineage>
</organism>
<dbReference type="InterPro" id="IPR028082">
    <property type="entry name" value="Peripla_BP_I"/>
</dbReference>
<dbReference type="SUPFAM" id="SSF53822">
    <property type="entry name" value="Periplasmic binding protein-like I"/>
    <property type="match status" value="1"/>
</dbReference>
<feature type="signal peptide" evidence="1">
    <location>
        <begin position="1"/>
        <end position="21"/>
    </location>
</feature>
<evidence type="ECO:0000313" key="3">
    <source>
        <dbReference type="Proteomes" id="UP000192578"/>
    </source>
</evidence>
<dbReference type="GO" id="GO:0007165">
    <property type="term" value="P:signal transduction"/>
    <property type="evidence" value="ECO:0007669"/>
    <property type="project" value="TreeGrafter"/>
</dbReference>
<dbReference type="CDD" id="cd06352">
    <property type="entry name" value="PBP1_NPR_GC-like"/>
    <property type="match status" value="1"/>
</dbReference>
<dbReference type="PANTHER" id="PTHR44755">
    <property type="entry name" value="NATRIURETIC PEPTIDE RECEPTOR 3-RELATED"/>
    <property type="match status" value="1"/>
</dbReference>
<evidence type="ECO:0000256" key="1">
    <source>
        <dbReference type="SAM" id="SignalP"/>
    </source>
</evidence>
<dbReference type="Gene3D" id="3.40.50.2300">
    <property type="match status" value="2"/>
</dbReference>
<dbReference type="PANTHER" id="PTHR44755:SF8">
    <property type="entry name" value="RECEPTOR LIGAND BINDING REGION DOMAIN-CONTAINING PROTEIN"/>
    <property type="match status" value="1"/>
</dbReference>
<dbReference type="GO" id="GO:0017046">
    <property type="term" value="F:peptide hormone binding"/>
    <property type="evidence" value="ECO:0007669"/>
    <property type="project" value="TreeGrafter"/>
</dbReference>
<dbReference type="Proteomes" id="UP000192578">
    <property type="component" value="Unassembled WGS sequence"/>
</dbReference>
<dbReference type="EMBL" id="MTYJ01000047">
    <property type="protein sequence ID" value="OQV18669.1"/>
    <property type="molecule type" value="Genomic_DNA"/>
</dbReference>
<gene>
    <name evidence="2" type="ORF">BV898_07299</name>
</gene>
<reference evidence="3" key="1">
    <citation type="submission" date="2017-01" db="EMBL/GenBank/DDBJ databases">
        <title>Comparative genomics of anhydrobiosis in the tardigrade Hypsibius dujardini.</title>
        <authorList>
            <person name="Yoshida Y."/>
            <person name="Koutsovoulos G."/>
            <person name="Laetsch D."/>
            <person name="Stevens L."/>
            <person name="Kumar S."/>
            <person name="Horikawa D."/>
            <person name="Ishino K."/>
            <person name="Komine S."/>
            <person name="Tomita M."/>
            <person name="Blaxter M."/>
            <person name="Arakawa K."/>
        </authorList>
    </citation>
    <scope>NUCLEOTIDE SEQUENCE [LARGE SCALE GENOMIC DNA]</scope>
    <source>
        <strain evidence="3">Z151</strain>
    </source>
</reference>
<name>A0A1W0WTX8_HYPEX</name>
<proteinExistence type="predicted"/>
<keyword evidence="3" id="KW-1185">Reference proteome</keyword>
<evidence type="ECO:0000313" key="2">
    <source>
        <dbReference type="EMBL" id="OQV18669.1"/>
    </source>
</evidence>
<protein>
    <recommendedName>
        <fullName evidence="4">Receptor ligand binding region domain-containing protein</fullName>
    </recommendedName>
</protein>
<accession>A0A1W0WTX8</accession>
<sequence length="439" mass="48596">MLAVRLLAVVCLAGRVPCHSAGNLSDSKGPPLLGSVPRDDIMPNYPEDGKTYRWNVSILVTLTTGGTLPTDLGRSGSAIEMAIREARRNILPDVYVHYKILSRPGMTGCPDEENHATYLITNYAYGEAVDQGIPPVGLLVGPACSDMGLPLVNSQATSDYFDDMGIFKTLTRLAYTMYTLDAFSFRVLDALNYTDVAVIYDEVMPWSQVTGQVFYRTMYYRTGPIVMVPHQLPYKPAGFTNFKGMLEDAKKVSRMILVMAPAKVVRTWMIFITYEWFRSPYFGDYTWRNGDARDEVAPAVTGMHDGVILYALALNETLAAGEDHLNGTTITRRMWGKTIPSPEGSLNVKKNGVKDQSFVLVQTDNSTGSSWSPTANGWSTVMSYDGITGIFRSDVRPIVWLDGKPLPPNVPACGFQNEKLSCILRDSTEPQTKLYQRAT</sequence>
<keyword evidence="1" id="KW-0732">Signal</keyword>
<evidence type="ECO:0008006" key="4">
    <source>
        <dbReference type="Google" id="ProtNLM"/>
    </source>
</evidence>
<dbReference type="AlphaFoldDB" id="A0A1W0WTX8"/>
<dbReference type="GO" id="GO:0038023">
    <property type="term" value="F:signaling receptor activity"/>
    <property type="evidence" value="ECO:0007669"/>
    <property type="project" value="TreeGrafter"/>
</dbReference>
<comment type="caution">
    <text evidence="2">The sequence shown here is derived from an EMBL/GenBank/DDBJ whole genome shotgun (WGS) entry which is preliminary data.</text>
</comment>